<dbReference type="Pfam" id="PF05685">
    <property type="entry name" value="Uma2"/>
    <property type="match status" value="1"/>
</dbReference>
<dbReference type="SUPFAM" id="SSF52980">
    <property type="entry name" value="Restriction endonuclease-like"/>
    <property type="match status" value="1"/>
</dbReference>
<dbReference type="PANTHER" id="PTHR34107:SF4">
    <property type="entry name" value="SLL1222 PROTEIN"/>
    <property type="match status" value="1"/>
</dbReference>
<gene>
    <name evidence="2" type="ORF">BXT84_09080</name>
</gene>
<dbReference type="CDD" id="cd06260">
    <property type="entry name" value="DUF820-like"/>
    <property type="match status" value="1"/>
</dbReference>
<evidence type="ECO:0000259" key="1">
    <source>
        <dbReference type="Pfam" id="PF05685"/>
    </source>
</evidence>
<dbReference type="EMBL" id="CP019454">
    <property type="protein sequence ID" value="AUW94085.1"/>
    <property type="molecule type" value="Genomic_DNA"/>
</dbReference>
<sequence length="182" mass="20769">MDIIRPVFTAKDLAQLPDDGKRYEILEGDLAVRPSPNQKHQNVIRHLSAFFIHVESHGYGRWYPAPFDVVFDDNNVTEPDLLFVLTEHLNIIKEANVQGEPDLVVEVLSPSTRERDRGVKAHLYARFGVPEYWIVDPETETLTLYHLTSEGYEVTGPFRADETIHSTLFPDTPLNVSDVFLP</sequence>
<dbReference type="InterPro" id="IPR011335">
    <property type="entry name" value="Restrct_endonuc-II-like"/>
</dbReference>
<dbReference type="Gene3D" id="3.90.1570.10">
    <property type="entry name" value="tt1808, chain A"/>
    <property type="match status" value="1"/>
</dbReference>
<evidence type="ECO:0000313" key="3">
    <source>
        <dbReference type="Proteomes" id="UP000325292"/>
    </source>
</evidence>
<keyword evidence="3" id="KW-1185">Reference proteome</keyword>
<accession>A0ABM6RRM7</accession>
<dbReference type="PANTHER" id="PTHR34107">
    <property type="entry name" value="SLL0198 PROTEIN-RELATED"/>
    <property type="match status" value="1"/>
</dbReference>
<evidence type="ECO:0000313" key="2">
    <source>
        <dbReference type="EMBL" id="AUW94085.1"/>
    </source>
</evidence>
<dbReference type="Proteomes" id="UP000325292">
    <property type="component" value="Chromosome"/>
</dbReference>
<feature type="domain" description="Putative restriction endonuclease" evidence="1">
    <location>
        <begin position="12"/>
        <end position="175"/>
    </location>
</feature>
<name>A0ABM6RRM7_9FIRM</name>
<reference evidence="2 3" key="1">
    <citation type="journal article" date="2019" name="Sci. Rep.">
        <title>Sulfobacillus thermotolerans: new insights into resistance and metabolic capacities of acidophilic chemolithotrophs.</title>
        <authorList>
            <person name="Panyushkina A.E."/>
            <person name="Babenko V.V."/>
            <person name="Nikitina A.S."/>
            <person name="Selezneva O.V."/>
            <person name="Tsaplina I.A."/>
            <person name="Letarova M.A."/>
            <person name="Kostryukova E.S."/>
            <person name="Letarov A.V."/>
        </authorList>
    </citation>
    <scope>NUCLEOTIDE SEQUENCE [LARGE SCALE GENOMIC DNA]</scope>
    <source>
        <strain evidence="2 3">Kr1</strain>
    </source>
</reference>
<proteinExistence type="predicted"/>
<protein>
    <recommendedName>
        <fullName evidence="1">Putative restriction endonuclease domain-containing protein</fullName>
    </recommendedName>
</protein>
<organism evidence="2 3">
    <name type="scientific">Sulfobacillus thermotolerans</name>
    <dbReference type="NCBI Taxonomy" id="338644"/>
    <lineage>
        <taxon>Bacteria</taxon>
        <taxon>Bacillati</taxon>
        <taxon>Bacillota</taxon>
        <taxon>Clostridia</taxon>
        <taxon>Eubacteriales</taxon>
        <taxon>Clostridiales Family XVII. Incertae Sedis</taxon>
        <taxon>Sulfobacillus</taxon>
    </lineage>
</organism>
<dbReference type="InterPro" id="IPR008538">
    <property type="entry name" value="Uma2"/>
</dbReference>
<dbReference type="InterPro" id="IPR012296">
    <property type="entry name" value="Nuclease_put_TT1808"/>
</dbReference>